<keyword evidence="2" id="KW-0040">ANK repeat</keyword>
<dbReference type="Gene3D" id="1.25.40.20">
    <property type="entry name" value="Ankyrin repeat-containing domain"/>
    <property type="match status" value="1"/>
</dbReference>
<dbReference type="PROSITE" id="PS50088">
    <property type="entry name" value="ANK_REPEAT"/>
    <property type="match status" value="2"/>
</dbReference>
<dbReference type="SMART" id="SM00248">
    <property type="entry name" value="ANK"/>
    <property type="match status" value="3"/>
</dbReference>
<keyword evidence="1" id="KW-0677">Repeat</keyword>
<dbReference type="PROSITE" id="PS51257">
    <property type="entry name" value="PROKAR_LIPOPROTEIN"/>
    <property type="match status" value="1"/>
</dbReference>
<dbReference type="EMBL" id="UINC01167277">
    <property type="protein sequence ID" value="SVD69697.1"/>
    <property type="molecule type" value="Genomic_DNA"/>
</dbReference>
<organism evidence="3">
    <name type="scientific">marine metagenome</name>
    <dbReference type="NCBI Taxonomy" id="408172"/>
    <lineage>
        <taxon>unclassified sequences</taxon>
        <taxon>metagenomes</taxon>
        <taxon>ecological metagenomes</taxon>
    </lineage>
</organism>
<dbReference type="Pfam" id="PF12796">
    <property type="entry name" value="Ank_2"/>
    <property type="match status" value="1"/>
</dbReference>
<accession>A0A382XEU3</accession>
<proteinExistence type="predicted"/>
<protein>
    <submittedName>
        <fullName evidence="3">Uncharacterized protein</fullName>
    </submittedName>
</protein>
<feature type="non-terminal residue" evidence="3">
    <location>
        <position position="128"/>
    </location>
</feature>
<dbReference type="PANTHER" id="PTHR24171">
    <property type="entry name" value="ANKYRIN REPEAT DOMAIN-CONTAINING PROTEIN 39-RELATED"/>
    <property type="match status" value="1"/>
</dbReference>
<evidence type="ECO:0000256" key="2">
    <source>
        <dbReference type="ARBA" id="ARBA00023043"/>
    </source>
</evidence>
<reference evidence="3" key="1">
    <citation type="submission" date="2018-05" db="EMBL/GenBank/DDBJ databases">
        <authorList>
            <person name="Lanie J.A."/>
            <person name="Ng W.-L."/>
            <person name="Kazmierczak K.M."/>
            <person name="Andrzejewski T.M."/>
            <person name="Davidsen T.M."/>
            <person name="Wayne K.J."/>
            <person name="Tettelin H."/>
            <person name="Glass J.I."/>
            <person name="Rusch D."/>
            <person name="Podicherti R."/>
            <person name="Tsui H.-C.T."/>
            <person name="Winkler M.E."/>
        </authorList>
    </citation>
    <scope>NUCLEOTIDE SEQUENCE</scope>
</reference>
<evidence type="ECO:0000256" key="1">
    <source>
        <dbReference type="ARBA" id="ARBA00022737"/>
    </source>
</evidence>
<sequence>MKLITTTIVAVLLVGCTTMLPSDLALYDAVQKGDIEAVKQHLSAGADVNVRVRTGSGLWIGGITTPLHAATYSNRKEITELLIAKGAGVNAFASNGLTPLDVAIGRKHPETADLLRKHGGKKGKELKT</sequence>
<dbReference type="PROSITE" id="PS50297">
    <property type="entry name" value="ANK_REP_REGION"/>
    <property type="match status" value="1"/>
</dbReference>
<dbReference type="InterPro" id="IPR036770">
    <property type="entry name" value="Ankyrin_rpt-contain_sf"/>
</dbReference>
<dbReference type="SUPFAM" id="SSF48403">
    <property type="entry name" value="Ankyrin repeat"/>
    <property type="match status" value="1"/>
</dbReference>
<dbReference type="InterPro" id="IPR002110">
    <property type="entry name" value="Ankyrin_rpt"/>
</dbReference>
<gene>
    <name evidence="3" type="ORF">METZ01_LOCUS422551</name>
</gene>
<name>A0A382XEU3_9ZZZZ</name>
<evidence type="ECO:0000313" key="3">
    <source>
        <dbReference type="EMBL" id="SVD69697.1"/>
    </source>
</evidence>
<dbReference type="AlphaFoldDB" id="A0A382XEU3"/>